<evidence type="ECO:0000256" key="5">
    <source>
        <dbReference type="ARBA" id="ARBA00022840"/>
    </source>
</evidence>
<comment type="similarity">
    <text evidence="2">Belongs to the ABC transporter superfamily.</text>
</comment>
<dbReference type="InterPro" id="IPR027417">
    <property type="entry name" value="P-loop_NTPase"/>
</dbReference>
<keyword evidence="4" id="KW-0547">Nucleotide-binding</keyword>
<dbReference type="Pfam" id="PF00005">
    <property type="entry name" value="ABC_tran"/>
    <property type="match status" value="1"/>
</dbReference>
<dbReference type="PANTHER" id="PTHR43776">
    <property type="entry name" value="TRANSPORT ATP-BINDING PROTEIN"/>
    <property type="match status" value="1"/>
</dbReference>
<dbReference type="FunFam" id="3.40.50.300:FF:000016">
    <property type="entry name" value="Oligopeptide ABC transporter ATP-binding component"/>
    <property type="match status" value="1"/>
</dbReference>
<evidence type="ECO:0000256" key="1">
    <source>
        <dbReference type="ARBA" id="ARBA00004417"/>
    </source>
</evidence>
<dbReference type="NCBIfam" id="TIGR01727">
    <property type="entry name" value="oligo_HPY"/>
    <property type="match status" value="1"/>
</dbReference>
<dbReference type="Proteomes" id="UP000554520">
    <property type="component" value="Unassembled WGS sequence"/>
</dbReference>
<dbReference type="PROSITE" id="PS00211">
    <property type="entry name" value="ABC_TRANSPORTER_1"/>
    <property type="match status" value="1"/>
</dbReference>
<dbReference type="CDD" id="cd03257">
    <property type="entry name" value="ABC_NikE_OppD_transporters"/>
    <property type="match status" value="1"/>
</dbReference>
<accession>A0A839UFE4</accession>
<dbReference type="GO" id="GO:0005524">
    <property type="term" value="F:ATP binding"/>
    <property type="evidence" value="ECO:0007669"/>
    <property type="project" value="UniProtKB-KW"/>
</dbReference>
<dbReference type="PROSITE" id="PS50893">
    <property type="entry name" value="ABC_TRANSPORTER_2"/>
    <property type="match status" value="1"/>
</dbReference>
<comment type="caution">
    <text evidence="7">The sequence shown here is derived from an EMBL/GenBank/DDBJ whole genome shotgun (WGS) entry which is preliminary data.</text>
</comment>
<dbReference type="GO" id="GO:0015833">
    <property type="term" value="P:peptide transport"/>
    <property type="evidence" value="ECO:0007669"/>
    <property type="project" value="InterPro"/>
</dbReference>
<dbReference type="GO" id="GO:0055085">
    <property type="term" value="P:transmembrane transport"/>
    <property type="evidence" value="ECO:0007669"/>
    <property type="project" value="UniProtKB-ARBA"/>
</dbReference>
<name>A0A839UFE4_9HYPH</name>
<keyword evidence="8" id="KW-1185">Reference proteome</keyword>
<dbReference type="PANTHER" id="PTHR43776:SF7">
    <property type="entry name" value="D,D-DIPEPTIDE TRANSPORT ATP-BINDING PROTEIN DDPF-RELATED"/>
    <property type="match status" value="1"/>
</dbReference>
<comment type="subcellular location">
    <subcellularLocation>
        <location evidence="1">Cell inner membrane</location>
        <topology evidence="1">Peripheral membrane protein</topology>
    </subcellularLocation>
</comment>
<proteinExistence type="inferred from homology"/>
<organism evidence="7 8">
    <name type="scientific">Phyllobacterium trifolii</name>
    <dbReference type="NCBI Taxonomy" id="300193"/>
    <lineage>
        <taxon>Bacteria</taxon>
        <taxon>Pseudomonadati</taxon>
        <taxon>Pseudomonadota</taxon>
        <taxon>Alphaproteobacteria</taxon>
        <taxon>Hyphomicrobiales</taxon>
        <taxon>Phyllobacteriaceae</taxon>
        <taxon>Phyllobacterium</taxon>
    </lineage>
</organism>
<dbReference type="SMART" id="SM00382">
    <property type="entry name" value="AAA"/>
    <property type="match status" value="1"/>
</dbReference>
<reference evidence="7 8" key="1">
    <citation type="submission" date="2020-08" db="EMBL/GenBank/DDBJ databases">
        <title>Genomic Encyclopedia of Type Strains, Phase III (KMG-III): the genomes of soil and plant-associated and newly described type strains.</title>
        <authorList>
            <person name="Whitman W."/>
        </authorList>
    </citation>
    <scope>NUCLEOTIDE SEQUENCE [LARGE SCALE GENOMIC DNA]</scope>
    <source>
        <strain evidence="7 8">CECT 7015</strain>
    </source>
</reference>
<dbReference type="Pfam" id="PF08352">
    <property type="entry name" value="oligo_HPY"/>
    <property type="match status" value="1"/>
</dbReference>
<evidence type="ECO:0000256" key="2">
    <source>
        <dbReference type="ARBA" id="ARBA00005417"/>
    </source>
</evidence>
<gene>
    <name evidence="7" type="ORF">FHS21_005002</name>
</gene>
<keyword evidence="5 7" id="KW-0067">ATP-binding</keyword>
<dbReference type="AlphaFoldDB" id="A0A839UFE4"/>
<dbReference type="InterPro" id="IPR050319">
    <property type="entry name" value="ABC_transp_ATP-bind"/>
</dbReference>
<dbReference type="InterPro" id="IPR003439">
    <property type="entry name" value="ABC_transporter-like_ATP-bd"/>
</dbReference>
<dbReference type="InterPro" id="IPR003593">
    <property type="entry name" value="AAA+_ATPase"/>
</dbReference>
<dbReference type="GO" id="GO:0005886">
    <property type="term" value="C:plasma membrane"/>
    <property type="evidence" value="ECO:0007669"/>
    <property type="project" value="UniProtKB-SubCell"/>
</dbReference>
<keyword evidence="3" id="KW-0813">Transport</keyword>
<dbReference type="RefSeq" id="WP_183664426.1">
    <property type="nucleotide sequence ID" value="NZ_JACHXN010000020.1"/>
</dbReference>
<evidence type="ECO:0000259" key="6">
    <source>
        <dbReference type="PROSITE" id="PS50893"/>
    </source>
</evidence>
<protein>
    <submittedName>
        <fullName evidence="7">Oligopeptide transport system ATP-binding protein</fullName>
    </submittedName>
</protein>
<dbReference type="InterPro" id="IPR017871">
    <property type="entry name" value="ABC_transporter-like_CS"/>
</dbReference>
<evidence type="ECO:0000256" key="3">
    <source>
        <dbReference type="ARBA" id="ARBA00022448"/>
    </source>
</evidence>
<feature type="domain" description="ABC transporter" evidence="6">
    <location>
        <begin position="10"/>
        <end position="258"/>
    </location>
</feature>
<dbReference type="InterPro" id="IPR013563">
    <property type="entry name" value="Oligopep_ABC_C"/>
</dbReference>
<evidence type="ECO:0000313" key="7">
    <source>
        <dbReference type="EMBL" id="MBB3148554.1"/>
    </source>
</evidence>
<dbReference type="SUPFAM" id="SSF52540">
    <property type="entry name" value="P-loop containing nucleoside triphosphate hydrolases"/>
    <property type="match status" value="1"/>
</dbReference>
<sequence>MSAPENVLEIRNVAVHFQGRAGLFGRSAHTVKAVNGVDLDILKGETVALVGESGCGKSTLSNTIVGLQPPTTGSIRLGEDEVVGATGRALNDIRRKVQMIFQDPALSLDPRFKIGAAIAEPLQVRGIARGKALKQRVSELLVQVGLRYEHADRYPHQLSGGQRQRVVIARALALEPALVVCDEPVSALDVSVRAQILNLLVALQKRTGVSYLFVSHDLAVVRHICDRVVVMYLGRFVEIADRDTFFANPKHPYAKALMAAVPEADPERQRNKEGNKERYILSGELPSPSNIPSGCAFHTRCPLATDICTRDRPELTPRADGALVACHHA</sequence>
<evidence type="ECO:0000256" key="4">
    <source>
        <dbReference type="ARBA" id="ARBA00022741"/>
    </source>
</evidence>
<dbReference type="Gene3D" id="3.40.50.300">
    <property type="entry name" value="P-loop containing nucleotide triphosphate hydrolases"/>
    <property type="match status" value="1"/>
</dbReference>
<dbReference type="GO" id="GO:0016887">
    <property type="term" value="F:ATP hydrolysis activity"/>
    <property type="evidence" value="ECO:0007669"/>
    <property type="project" value="InterPro"/>
</dbReference>
<evidence type="ECO:0000313" key="8">
    <source>
        <dbReference type="Proteomes" id="UP000554520"/>
    </source>
</evidence>
<dbReference type="EMBL" id="JACHXN010000020">
    <property type="protein sequence ID" value="MBB3148554.1"/>
    <property type="molecule type" value="Genomic_DNA"/>
</dbReference>